<dbReference type="Proteomes" id="UP000474718">
    <property type="component" value="Unassembled WGS sequence"/>
</dbReference>
<protein>
    <recommendedName>
        <fullName evidence="3">SMI1/KNR4 family protein</fullName>
    </recommendedName>
</protein>
<evidence type="ECO:0000313" key="1">
    <source>
        <dbReference type="EMBL" id="MZL69713.1"/>
    </source>
</evidence>
<sequence length="70" mass="8192">MDRKKVEQWLLVNEPAFQYGGKQYSVCSVDGMYYTWNSDGEEEDFSGVDNLLDNWMVGGKRFKDILDEIM</sequence>
<evidence type="ECO:0000313" key="2">
    <source>
        <dbReference type="Proteomes" id="UP000474718"/>
    </source>
</evidence>
<dbReference type="EMBL" id="WWVX01000005">
    <property type="protein sequence ID" value="MZL69713.1"/>
    <property type="molecule type" value="Genomic_DNA"/>
</dbReference>
<comment type="caution">
    <text evidence="1">The sequence shown here is derived from an EMBL/GenBank/DDBJ whole genome shotgun (WGS) entry which is preliminary data.</text>
</comment>
<keyword evidence="2" id="KW-1185">Reference proteome</keyword>
<evidence type="ECO:0008006" key="3">
    <source>
        <dbReference type="Google" id="ProtNLM"/>
    </source>
</evidence>
<dbReference type="RefSeq" id="WP_161213448.1">
    <property type="nucleotide sequence ID" value="NZ_WWVX01000005.1"/>
</dbReference>
<gene>
    <name evidence="1" type="ORF">GT747_08090</name>
</gene>
<reference evidence="1 2" key="1">
    <citation type="journal article" date="2019" name="Nat. Med.">
        <title>A library of human gut bacterial isolates paired with longitudinal multiomics data enables mechanistic microbiome research.</title>
        <authorList>
            <person name="Poyet M."/>
            <person name="Groussin M."/>
            <person name="Gibbons S.M."/>
            <person name="Avila-Pacheco J."/>
            <person name="Jiang X."/>
            <person name="Kearney S.M."/>
            <person name="Perrotta A.R."/>
            <person name="Berdy B."/>
            <person name="Zhao S."/>
            <person name="Lieberman T.D."/>
            <person name="Swanson P.K."/>
            <person name="Smith M."/>
            <person name="Roesemann S."/>
            <person name="Alexander J.E."/>
            <person name="Rich S.A."/>
            <person name="Livny J."/>
            <person name="Vlamakis H."/>
            <person name="Clish C."/>
            <person name="Bullock K."/>
            <person name="Deik A."/>
            <person name="Scott J."/>
            <person name="Pierce K.A."/>
            <person name="Xavier R.J."/>
            <person name="Alm E.J."/>
        </authorList>
    </citation>
    <scope>NUCLEOTIDE SEQUENCE [LARGE SCALE GENOMIC DNA]</scope>
    <source>
        <strain evidence="1 2">BIOML-A2</strain>
    </source>
</reference>
<name>A0ABW9WXG5_9FIRM</name>
<organism evidence="1 2">
    <name type="scientific">Bittarella massiliensis</name>
    <name type="common">ex Durand et al. 2017</name>
    <dbReference type="NCBI Taxonomy" id="1720313"/>
    <lineage>
        <taxon>Bacteria</taxon>
        <taxon>Bacillati</taxon>
        <taxon>Bacillota</taxon>
        <taxon>Clostridia</taxon>
        <taxon>Eubacteriales</taxon>
        <taxon>Oscillospiraceae</taxon>
        <taxon>Bittarella (ex Durand et al. 2017)</taxon>
    </lineage>
</organism>
<accession>A0ABW9WXG5</accession>
<proteinExistence type="predicted"/>